<dbReference type="EMBL" id="FODD01000008">
    <property type="protein sequence ID" value="SEN69576.1"/>
    <property type="molecule type" value="Genomic_DNA"/>
</dbReference>
<feature type="transmembrane region" description="Helical" evidence="2">
    <location>
        <begin position="621"/>
        <end position="641"/>
    </location>
</feature>
<feature type="transmembrane region" description="Helical" evidence="2">
    <location>
        <begin position="58"/>
        <end position="76"/>
    </location>
</feature>
<dbReference type="InterPro" id="IPR021878">
    <property type="entry name" value="TgpA_N"/>
</dbReference>
<keyword evidence="5" id="KW-1185">Reference proteome</keyword>
<protein>
    <submittedName>
        <fullName evidence="4">Transglutaminase-like superfamily protein</fullName>
    </submittedName>
</protein>
<feature type="domain" description="Transglutaminase-like" evidence="3">
    <location>
        <begin position="480"/>
        <end position="550"/>
    </location>
</feature>
<dbReference type="InterPro" id="IPR038765">
    <property type="entry name" value="Papain-like_cys_pep_sf"/>
</dbReference>
<dbReference type="Gene3D" id="3.10.620.30">
    <property type="match status" value="1"/>
</dbReference>
<dbReference type="Pfam" id="PF01841">
    <property type="entry name" value="Transglut_core"/>
    <property type="match status" value="1"/>
</dbReference>
<evidence type="ECO:0000256" key="2">
    <source>
        <dbReference type="SAM" id="Phobius"/>
    </source>
</evidence>
<dbReference type="AlphaFoldDB" id="A0A1H8INH4"/>
<dbReference type="PANTHER" id="PTHR42736:SF1">
    <property type="entry name" value="PROTEIN-GLUTAMINE GAMMA-GLUTAMYLTRANSFERASE"/>
    <property type="match status" value="1"/>
</dbReference>
<evidence type="ECO:0000313" key="5">
    <source>
        <dbReference type="Proteomes" id="UP000181951"/>
    </source>
</evidence>
<keyword evidence="2" id="KW-1133">Transmembrane helix</keyword>
<dbReference type="OrthoDB" id="9804023at2"/>
<feature type="transmembrane region" description="Helical" evidence="2">
    <location>
        <begin position="167"/>
        <end position="183"/>
    </location>
</feature>
<evidence type="ECO:0000313" key="4">
    <source>
        <dbReference type="EMBL" id="SEN69576.1"/>
    </source>
</evidence>
<name>A0A1H8INH4_9ACTN</name>
<dbReference type="STRING" id="310780.SAMN05216267_1008150"/>
<dbReference type="SMART" id="SM00460">
    <property type="entry name" value="TGc"/>
    <property type="match status" value="1"/>
</dbReference>
<feature type="transmembrane region" description="Helical" evidence="2">
    <location>
        <begin position="117"/>
        <end position="136"/>
    </location>
</feature>
<dbReference type="InterPro" id="IPR052901">
    <property type="entry name" value="Bact_TGase-like"/>
</dbReference>
<feature type="transmembrane region" description="Helical" evidence="2">
    <location>
        <begin position="31"/>
        <end position="49"/>
    </location>
</feature>
<keyword evidence="2" id="KW-0472">Membrane</keyword>
<accession>A0A1H8INH4</accession>
<keyword evidence="2" id="KW-0812">Transmembrane</keyword>
<sequence length="795" mass="82797">MTGRGRLTVCGAAASLMAAASLLPLTATSEWILKAFLLVCLQAGVGAGARRIPLARPLTVLAQAVVSLIALTMMFAPHQALGGILPGPSAIRELGQVLQDGLNDVGNFAIPAPVTPGIRLLLVGGTLVVALAVDAIAVTYNSAAPAGLPLLALYSVAAGLYDGGAAWPYFLIAAAGYLLLLLAEGRDRLSRWGRVFGGGPAQGGWAAPSGGTATAPVRTGRRIGAMALGIALIAPLVLPSLGTGLLDTTGHGGGGGGGGGGGTGAVNLVAALQDNLNQPDNREVLTYRTDSTDLPGMYLRIAALDKFDGKAWTPSNLPVEDIPQQLPQPQGMATDVKFKPVTTQVQVDSDYGQGLLPMPFPALSVQAPGNWKFQPEGRMIIGQHGQNTSDVRYSVTSMQVMPTPAQLAAAPPATGRIADTYTQVPKSLPPVVAATARSVTKNATNDYQRALALQQYFTSGEFVYNTEAKAGTGVDAIARFLQTKEGFCVHFAFTMAAMARTLHIPARVAIGFTPGSQTSDGRMSVGLKDAHAWPELYFEGVGWTRFEPTPYRGSAPSYTSSNTPSNGDNTTDTAPHGATSAPAVAPSQTDSCAPENRAAPADCTLPSAAAGGGGGGDAGRIALYAVLALLVLAIPTTPLLWRTRLRARRLGGGRGKAEGLTLSAWREVMDTGWDYGILPDESETPRRAMARLVEEGKLTGEGAAAAGALAGAVERELYAPNPRPTPGLADEVHRVRKGLHASASRGTRLRALLLPRSAARMSWAVSARWSSAAQRVSHRWTRLTTPLRRRHPASS</sequence>
<evidence type="ECO:0000256" key="1">
    <source>
        <dbReference type="SAM" id="MobiDB-lite"/>
    </source>
</evidence>
<feature type="compositionally biased region" description="Polar residues" evidence="1">
    <location>
        <begin position="556"/>
        <end position="573"/>
    </location>
</feature>
<evidence type="ECO:0000259" key="3">
    <source>
        <dbReference type="SMART" id="SM00460"/>
    </source>
</evidence>
<proteinExistence type="predicted"/>
<dbReference type="SUPFAM" id="SSF54001">
    <property type="entry name" value="Cysteine proteinases"/>
    <property type="match status" value="1"/>
</dbReference>
<feature type="transmembrane region" description="Helical" evidence="2">
    <location>
        <begin position="7"/>
        <end position="25"/>
    </location>
</feature>
<feature type="region of interest" description="Disordered" evidence="1">
    <location>
        <begin position="553"/>
        <end position="598"/>
    </location>
</feature>
<reference evidence="4 5" key="1">
    <citation type="submission" date="2016-10" db="EMBL/GenBank/DDBJ databases">
        <authorList>
            <person name="de Groot N.N."/>
        </authorList>
    </citation>
    <scope>NUCLEOTIDE SEQUENCE [LARGE SCALE GENOMIC DNA]</scope>
    <source>
        <strain evidence="4 5">CGMCC 4.2026</strain>
    </source>
</reference>
<dbReference type="PANTHER" id="PTHR42736">
    <property type="entry name" value="PROTEIN-GLUTAMINE GAMMA-GLUTAMYLTRANSFERASE"/>
    <property type="match status" value="1"/>
</dbReference>
<dbReference type="InterPro" id="IPR002931">
    <property type="entry name" value="Transglutaminase-like"/>
</dbReference>
<gene>
    <name evidence="4" type="ORF">SAMN05216267_1008150</name>
</gene>
<dbReference type="Pfam" id="PF11992">
    <property type="entry name" value="TgpA_N"/>
    <property type="match status" value="1"/>
</dbReference>
<dbReference type="Proteomes" id="UP000181951">
    <property type="component" value="Unassembled WGS sequence"/>
</dbReference>
<organism evidence="4 5">
    <name type="scientific">Actinacidiphila rubida</name>
    <dbReference type="NCBI Taxonomy" id="310780"/>
    <lineage>
        <taxon>Bacteria</taxon>
        <taxon>Bacillati</taxon>
        <taxon>Actinomycetota</taxon>
        <taxon>Actinomycetes</taxon>
        <taxon>Kitasatosporales</taxon>
        <taxon>Streptomycetaceae</taxon>
        <taxon>Actinacidiphila</taxon>
    </lineage>
</organism>
<feature type="transmembrane region" description="Helical" evidence="2">
    <location>
        <begin position="223"/>
        <end position="241"/>
    </location>
</feature>
<feature type="transmembrane region" description="Helical" evidence="2">
    <location>
        <begin position="143"/>
        <end position="161"/>
    </location>
</feature>
<dbReference type="RefSeq" id="WP_075016678.1">
    <property type="nucleotide sequence ID" value="NZ_FODD01000008.1"/>
</dbReference>